<evidence type="ECO:0000313" key="3">
    <source>
        <dbReference type="Proteomes" id="UP000271162"/>
    </source>
</evidence>
<evidence type="ECO:0000256" key="1">
    <source>
        <dbReference type="SAM" id="MobiDB-lite"/>
    </source>
</evidence>
<organism evidence="4">
    <name type="scientific">Nippostrongylus brasiliensis</name>
    <name type="common">Rat hookworm</name>
    <dbReference type="NCBI Taxonomy" id="27835"/>
    <lineage>
        <taxon>Eukaryota</taxon>
        <taxon>Metazoa</taxon>
        <taxon>Ecdysozoa</taxon>
        <taxon>Nematoda</taxon>
        <taxon>Chromadorea</taxon>
        <taxon>Rhabditida</taxon>
        <taxon>Rhabditina</taxon>
        <taxon>Rhabditomorpha</taxon>
        <taxon>Strongyloidea</taxon>
        <taxon>Heligmosomidae</taxon>
        <taxon>Nippostrongylus</taxon>
    </lineage>
</organism>
<keyword evidence="3" id="KW-1185">Reference proteome</keyword>
<evidence type="ECO:0000313" key="2">
    <source>
        <dbReference type="EMBL" id="VDL74624.1"/>
    </source>
</evidence>
<protein>
    <submittedName>
        <fullName evidence="4">Chemotaxis protein</fullName>
    </submittedName>
</protein>
<dbReference type="WBParaSite" id="NBR_0001103401-mRNA-1">
    <property type="protein sequence ID" value="NBR_0001103401-mRNA-1"/>
    <property type="gene ID" value="NBR_0001103401"/>
</dbReference>
<dbReference type="Proteomes" id="UP000271162">
    <property type="component" value="Unassembled WGS sequence"/>
</dbReference>
<sequence>MSYLIQARPLGPTNGRQRRSDDEVAEVDAELKRITEELWTRLLWGDRDETKRRVKEVRGELNALLQKLDAGTHGEYSDKIKEVISVLDAVTENIDRSV</sequence>
<gene>
    <name evidence="2" type="ORF">NBR_LOCUS11035</name>
</gene>
<evidence type="ECO:0000313" key="4">
    <source>
        <dbReference type="WBParaSite" id="NBR_0001103401-mRNA-1"/>
    </source>
</evidence>
<reference evidence="2 3" key="2">
    <citation type="submission" date="2018-11" db="EMBL/GenBank/DDBJ databases">
        <authorList>
            <consortium name="Pathogen Informatics"/>
        </authorList>
    </citation>
    <scope>NUCLEOTIDE SEQUENCE [LARGE SCALE GENOMIC DNA]</scope>
</reference>
<reference evidence="4" key="1">
    <citation type="submission" date="2017-02" db="UniProtKB">
        <authorList>
            <consortium name="WormBaseParasite"/>
        </authorList>
    </citation>
    <scope>IDENTIFICATION</scope>
</reference>
<name>A0A0N4Y508_NIPBR</name>
<feature type="region of interest" description="Disordered" evidence="1">
    <location>
        <begin position="1"/>
        <end position="22"/>
    </location>
</feature>
<dbReference type="AlphaFoldDB" id="A0A0N4Y508"/>
<dbReference type="EMBL" id="UYSL01020441">
    <property type="protein sequence ID" value="VDL74624.1"/>
    <property type="molecule type" value="Genomic_DNA"/>
</dbReference>
<accession>A0A0N4Y508</accession>
<proteinExistence type="predicted"/>